<dbReference type="Proteomes" id="UP000630594">
    <property type="component" value="Unassembled WGS sequence"/>
</dbReference>
<dbReference type="RefSeq" id="WP_135831256.1">
    <property type="nucleotide sequence ID" value="NZ_BMCK01000001.1"/>
</dbReference>
<proteinExistence type="predicted"/>
<accession>A0A4V1CW67</accession>
<keyword evidence="5" id="KW-1185">Reference proteome</keyword>
<evidence type="ECO:0000313" key="5">
    <source>
        <dbReference type="Proteomes" id="UP000630594"/>
    </source>
</evidence>
<keyword evidence="1" id="KW-0472">Membrane</keyword>
<protein>
    <submittedName>
        <fullName evidence="3">Uncharacterized protein</fullName>
    </submittedName>
</protein>
<organism evidence="3 4">
    <name type="scientific">Nocardioides daphniae</name>
    <dbReference type="NCBI Taxonomy" id="402297"/>
    <lineage>
        <taxon>Bacteria</taxon>
        <taxon>Bacillati</taxon>
        <taxon>Actinomycetota</taxon>
        <taxon>Actinomycetes</taxon>
        <taxon>Propionibacteriales</taxon>
        <taxon>Nocardioidaceae</taxon>
        <taxon>Nocardioides</taxon>
    </lineage>
</organism>
<evidence type="ECO:0000313" key="2">
    <source>
        <dbReference type="EMBL" id="GGD08994.1"/>
    </source>
</evidence>
<dbReference type="EMBL" id="BMCK01000001">
    <property type="protein sequence ID" value="GGD08994.1"/>
    <property type="molecule type" value="Genomic_DNA"/>
</dbReference>
<reference evidence="2" key="2">
    <citation type="journal article" date="2014" name="Int. J. Syst. Evol. Microbiol.">
        <title>Complete genome of a new Firmicutes species belonging to the dominant human colonic microbiota ('Ruminococcus bicirculans') reveals two chromosomes and a selective capacity to utilize plant glucans.</title>
        <authorList>
            <consortium name="NISC Comparative Sequencing Program"/>
            <person name="Wegmann U."/>
            <person name="Louis P."/>
            <person name="Goesmann A."/>
            <person name="Henrissat B."/>
            <person name="Duncan S.H."/>
            <person name="Flint H.J."/>
        </authorList>
    </citation>
    <scope>NUCLEOTIDE SEQUENCE</scope>
    <source>
        <strain evidence="2">CCM 7403</strain>
    </source>
</reference>
<dbReference type="AlphaFoldDB" id="A0A4V1CW67"/>
<reference evidence="3" key="4">
    <citation type="submission" date="2019-03" db="EMBL/GenBank/DDBJ databases">
        <authorList>
            <person name="Huang Y."/>
        </authorList>
    </citation>
    <scope>NUCLEOTIDE SEQUENCE</scope>
    <source>
        <strain evidence="3">JCM 16608</strain>
    </source>
</reference>
<gene>
    <name evidence="3" type="ORF">E2C04_01505</name>
    <name evidence="2" type="ORF">GCM10007231_04840</name>
</gene>
<keyword evidence="1" id="KW-1133">Transmembrane helix</keyword>
<dbReference type="EMBL" id="CP038462">
    <property type="protein sequence ID" value="QCC76207.1"/>
    <property type="molecule type" value="Genomic_DNA"/>
</dbReference>
<dbReference type="Proteomes" id="UP000297025">
    <property type="component" value="Chromosome"/>
</dbReference>
<evidence type="ECO:0000313" key="3">
    <source>
        <dbReference type="EMBL" id="QCC76207.1"/>
    </source>
</evidence>
<dbReference type="OrthoDB" id="3784540at2"/>
<name>A0A4V1CW67_9ACTN</name>
<reference evidence="2" key="5">
    <citation type="submission" date="2024-05" db="EMBL/GenBank/DDBJ databases">
        <authorList>
            <person name="Sun Q."/>
            <person name="Sedlacek I."/>
        </authorList>
    </citation>
    <scope>NUCLEOTIDE SEQUENCE</scope>
    <source>
        <strain evidence="2">CCM 7403</strain>
    </source>
</reference>
<evidence type="ECO:0000313" key="4">
    <source>
        <dbReference type="Proteomes" id="UP000297025"/>
    </source>
</evidence>
<keyword evidence="1" id="KW-0812">Transmembrane</keyword>
<reference evidence="3 4" key="1">
    <citation type="journal article" date="2008" name="Int. J. Syst. Evol. Microbiol.">
        <title>Nocardioides daphniae sp. nov., isolated from Daphnia cucullata (Crustacea: Cladocera).</title>
        <authorList>
            <person name="Toth E.M."/>
            <person name="Keki Z."/>
            <person name="Homonnay Z.G."/>
            <person name="Borsodi A.K."/>
            <person name="Marialigeti K."/>
            <person name="Schumann P."/>
        </authorList>
    </citation>
    <scope>NUCLEOTIDE SEQUENCE [LARGE SCALE GENOMIC DNA]</scope>
    <source>
        <strain evidence="3 4">JCM 16608</strain>
    </source>
</reference>
<reference evidence="5" key="3">
    <citation type="journal article" date="2019" name="Int. J. Syst. Evol. Microbiol.">
        <title>The Global Catalogue of Microorganisms (GCM) 10K type strain sequencing project: providing services to taxonomists for standard genome sequencing and annotation.</title>
        <authorList>
            <consortium name="The Broad Institute Genomics Platform"/>
            <consortium name="The Broad Institute Genome Sequencing Center for Infectious Disease"/>
            <person name="Wu L."/>
            <person name="Ma J."/>
        </authorList>
    </citation>
    <scope>NUCLEOTIDE SEQUENCE [LARGE SCALE GENOMIC DNA]</scope>
    <source>
        <strain evidence="5">CCM 7403</strain>
    </source>
</reference>
<evidence type="ECO:0000256" key="1">
    <source>
        <dbReference type="SAM" id="Phobius"/>
    </source>
</evidence>
<feature type="transmembrane region" description="Helical" evidence="1">
    <location>
        <begin position="48"/>
        <end position="66"/>
    </location>
</feature>
<sequence length="448" mass="47485">MNDLNAIRRALDTHSHALGSTIDGVTRSRQVHDRIDSSRRRRNRVRSGLALAAVAAVAAVVVPQLGGDGPDAADRTVLGMQAPSTVETPAYSYRFAEGFEGNTKRLLRVEIEASDTPRILTWATATDDQDVQVRVPESTAWDSSRDDFADWVEIAPGTEGTVEIASNTGAVGLGAALYEADPSALEDVVTGFHGEYFRAGTPTAERIGAAVGDPGQLDLRIPFDGSHRRISVEFSCKGLPAGAVIHAGWDGSGSMADAGDACQDGEGRGQDDLGLTLNWMSHDTATFKGEARVWVARSEDDETPLDPADHPDARLAGAVYTPTVDVVPVPGADITLDRTYLHDSHLWQLKEVYPSTADGRVISSIAQDGPALAVVSTTARGKKQTVATVVLADGRQIGDGSKFGLWDGGTGTEYAVLPRGTGRLETQAKVEGKGPAPTQHVGVYRLLD</sequence>
<dbReference type="KEGG" id="ndp:E2C04_01505"/>